<dbReference type="AlphaFoldDB" id="A0A8F6TX49"/>
<evidence type="ECO:0000313" key="2">
    <source>
        <dbReference type="Proteomes" id="UP000825009"/>
    </source>
</evidence>
<protein>
    <submittedName>
        <fullName evidence="1">SRPBCC domain-containing protein</fullName>
    </submittedName>
</protein>
<dbReference type="InterPro" id="IPR019587">
    <property type="entry name" value="Polyketide_cyclase/dehydratase"/>
</dbReference>
<evidence type="ECO:0000313" key="1">
    <source>
        <dbReference type="EMBL" id="QXT39362.1"/>
    </source>
</evidence>
<dbReference type="RefSeq" id="WP_219001910.1">
    <property type="nucleotide sequence ID" value="NZ_CP079194.1"/>
</dbReference>
<dbReference type="EMBL" id="CP079194">
    <property type="protein sequence ID" value="QXT39362.1"/>
    <property type="molecule type" value="Genomic_DNA"/>
</dbReference>
<sequence>MTDTKTLTFTRSLSADPARVAEAVTSAEARMTWGTPDAEMVVLIEGQPDPAPGVREVSTCGPRDNPYVTVRTDWVEITPTRISYAETLEAEGDAFATSMAIFELTATGKGTDMAVTVFVASFVGAEALPEVESGWSHAVDGLTRYLS</sequence>
<organism evidence="1 2">
    <name type="scientific">Gymnodinialimonas ceratoperidinii</name>
    <dbReference type="NCBI Taxonomy" id="2856823"/>
    <lineage>
        <taxon>Bacteria</taxon>
        <taxon>Pseudomonadati</taxon>
        <taxon>Pseudomonadota</taxon>
        <taxon>Alphaproteobacteria</taxon>
        <taxon>Rhodobacterales</taxon>
        <taxon>Paracoccaceae</taxon>
        <taxon>Gymnodinialimonas</taxon>
    </lineage>
</organism>
<dbReference type="KEGG" id="gce:KYE46_15765"/>
<accession>A0A8F6TX49</accession>
<name>A0A8F6TX49_9RHOB</name>
<reference evidence="1 2" key="1">
    <citation type="submission" date="2021-07" db="EMBL/GenBank/DDBJ databases">
        <title>A novel Jannaschia species isolated from marine dinoflagellate Ceratoperidinium margalefii.</title>
        <authorList>
            <person name="Jiang Y."/>
            <person name="Li Z."/>
        </authorList>
    </citation>
    <scope>NUCLEOTIDE SEQUENCE [LARGE SCALE GENOMIC DNA]</scope>
    <source>
        <strain evidence="1 2">J12C1-MA-4</strain>
    </source>
</reference>
<dbReference type="Proteomes" id="UP000825009">
    <property type="component" value="Chromosome"/>
</dbReference>
<dbReference type="Pfam" id="PF10604">
    <property type="entry name" value="Polyketide_cyc2"/>
    <property type="match status" value="1"/>
</dbReference>
<proteinExistence type="predicted"/>
<gene>
    <name evidence="1" type="ORF">KYE46_15765</name>
</gene>
<keyword evidence="2" id="KW-1185">Reference proteome</keyword>